<comment type="catalytic activity">
    <reaction evidence="1 7">
        <text>guanosine(46) in tRNA + S-adenosyl-L-methionine = N(7)-methylguanosine(46) in tRNA + S-adenosyl-L-homocysteine</text>
        <dbReference type="Rhea" id="RHEA:42708"/>
        <dbReference type="Rhea" id="RHEA-COMP:10188"/>
        <dbReference type="Rhea" id="RHEA-COMP:10189"/>
        <dbReference type="ChEBI" id="CHEBI:57856"/>
        <dbReference type="ChEBI" id="CHEBI:59789"/>
        <dbReference type="ChEBI" id="CHEBI:74269"/>
        <dbReference type="ChEBI" id="CHEBI:74480"/>
        <dbReference type="EC" id="2.1.1.33"/>
    </reaction>
</comment>
<dbReference type="eggNOG" id="COG0220">
    <property type="taxonomic scope" value="Bacteria"/>
</dbReference>
<feature type="binding site" evidence="7">
    <location>
        <position position="165"/>
    </location>
    <ligand>
        <name>substrate</name>
    </ligand>
</feature>
<dbReference type="GO" id="GO:0043527">
    <property type="term" value="C:tRNA methyltransferase complex"/>
    <property type="evidence" value="ECO:0007669"/>
    <property type="project" value="TreeGrafter"/>
</dbReference>
<dbReference type="GO" id="GO:0008176">
    <property type="term" value="F:tRNA (guanine(46)-N7)-methyltransferase activity"/>
    <property type="evidence" value="ECO:0007669"/>
    <property type="project" value="UniProtKB-UniRule"/>
</dbReference>
<gene>
    <name evidence="7 8" type="primary">trmB</name>
    <name evidence="8" type="ordered locus">SNE_A12720</name>
</gene>
<dbReference type="OrthoDB" id="9802090at2"/>
<protein>
    <recommendedName>
        <fullName evidence="7">tRNA (guanine-N(7)-)-methyltransferase</fullName>
        <ecNumber evidence="7">2.1.1.33</ecNumber>
    </recommendedName>
    <alternativeName>
        <fullName evidence="7">tRNA (guanine(46)-N(7))-methyltransferase</fullName>
    </alternativeName>
    <alternativeName>
        <fullName evidence="7">tRNA(m7G46)-methyltransferase</fullName>
    </alternativeName>
</protein>
<evidence type="ECO:0000313" key="9">
    <source>
        <dbReference type="Proteomes" id="UP000000496"/>
    </source>
</evidence>
<feature type="binding site" evidence="7">
    <location>
        <position position="79"/>
    </location>
    <ligand>
        <name>S-adenosyl-L-methionine</name>
        <dbReference type="ChEBI" id="CHEBI:59789"/>
    </ligand>
</feature>
<sequence>MKPKDLKSPFSFRDRRPCILERIFYVPTYYDKYKEFSFPFWQELFGNDHPVHIEYCSGNGEWILERAKAHPEVNWVAVEMKFERVRKIHSKRINRNISNLLIVCGEAQVFTREYVPENSVETIYVNFPDPWPKDRHAKHRLIQAPFMRDVLTAVRPGGNAQLVSDAKEYVLQMQAEISQVSGWKPSNHQNQNNYGSSYFDRLWRSLGREIYYLEYLCEK</sequence>
<keyword evidence="6 7" id="KW-0819">tRNA processing</keyword>
<keyword evidence="3 7" id="KW-0489">Methyltransferase</keyword>
<evidence type="ECO:0000256" key="4">
    <source>
        <dbReference type="ARBA" id="ARBA00022679"/>
    </source>
</evidence>
<keyword evidence="5 7" id="KW-0949">S-adenosyl-L-methionine</keyword>
<feature type="binding site" evidence="7">
    <location>
        <position position="106"/>
    </location>
    <ligand>
        <name>S-adenosyl-L-methionine</name>
        <dbReference type="ChEBI" id="CHEBI:59789"/>
    </ligand>
</feature>
<evidence type="ECO:0000256" key="7">
    <source>
        <dbReference type="HAMAP-Rule" id="MF_01057"/>
    </source>
</evidence>
<proteinExistence type="inferred from homology"/>
<comment type="function">
    <text evidence="2 7">Catalyzes the formation of N(7)-methylguanine at position 46 (m7G46) in tRNA.</text>
</comment>
<comment type="similarity">
    <text evidence="7">Belongs to the class I-like SAM-binding methyltransferase superfamily. TrmB family.</text>
</comment>
<reference evidence="8 9" key="1">
    <citation type="journal article" date="2011" name="Mol. Biol. Evol.">
        <title>Unity in variety--the pan-genome of the Chlamydiae.</title>
        <authorList>
            <person name="Collingro A."/>
            <person name="Tischler P."/>
            <person name="Weinmaier T."/>
            <person name="Penz T."/>
            <person name="Heinz E."/>
            <person name="Brunham R.C."/>
            <person name="Read T.D."/>
            <person name="Bavoil P.M."/>
            <person name="Sachse K."/>
            <person name="Kahane S."/>
            <person name="Friedman M.G."/>
            <person name="Rattei T."/>
            <person name="Myers G.S."/>
            <person name="Horn M."/>
        </authorList>
    </citation>
    <scope>NUCLEOTIDE SEQUENCE [LARGE SCALE GENOMIC DNA]</scope>
    <source>
        <strain evidence="9">ATCC VR-1471 / Z</strain>
    </source>
</reference>
<dbReference type="RefSeq" id="WP_013943616.1">
    <property type="nucleotide sequence ID" value="NC_015713.1"/>
</dbReference>
<dbReference type="EC" id="2.1.1.33" evidence="7"/>
<feature type="binding site" evidence="7">
    <location>
        <position position="133"/>
    </location>
    <ligand>
        <name>substrate</name>
    </ligand>
</feature>
<dbReference type="KEGG" id="sng:SNE_A12720"/>
<dbReference type="STRING" id="331113.SNE_A12720"/>
<comment type="pathway">
    <text evidence="7">tRNA modification; N(7)-methylguanine-tRNA biosynthesis.</text>
</comment>
<organism evidence="8 9">
    <name type="scientific">Simkania negevensis (strain ATCC VR-1471 / DSM 27360 / Z)</name>
    <dbReference type="NCBI Taxonomy" id="331113"/>
    <lineage>
        <taxon>Bacteria</taxon>
        <taxon>Pseudomonadati</taxon>
        <taxon>Chlamydiota</taxon>
        <taxon>Chlamydiia</taxon>
        <taxon>Parachlamydiales</taxon>
        <taxon>Simkaniaceae</taxon>
        <taxon>Simkania</taxon>
    </lineage>
</organism>
<dbReference type="AlphaFoldDB" id="F8L8L3"/>
<dbReference type="Pfam" id="PF02390">
    <property type="entry name" value="Methyltransf_4"/>
    <property type="match status" value="1"/>
</dbReference>
<dbReference type="PANTHER" id="PTHR23417:SF14">
    <property type="entry name" value="PENTACOTRIPEPTIDE-REPEAT REGION OF PRORP DOMAIN-CONTAINING PROTEIN"/>
    <property type="match status" value="1"/>
</dbReference>
<comment type="caution">
    <text evidence="7">Lacks conserved residue(s) required for the propagation of feature annotation.</text>
</comment>
<dbReference type="SUPFAM" id="SSF53335">
    <property type="entry name" value="S-adenosyl-L-methionine-dependent methyltransferases"/>
    <property type="match status" value="1"/>
</dbReference>
<feature type="binding site" evidence="7">
    <location>
        <position position="129"/>
    </location>
    <ligand>
        <name>S-adenosyl-L-methionine</name>
        <dbReference type="ChEBI" id="CHEBI:59789"/>
    </ligand>
</feature>
<dbReference type="InterPro" id="IPR029063">
    <property type="entry name" value="SAM-dependent_MTases_sf"/>
</dbReference>
<name>F8L8L3_SIMNZ</name>
<evidence type="ECO:0000256" key="5">
    <source>
        <dbReference type="ARBA" id="ARBA00022691"/>
    </source>
</evidence>
<dbReference type="HAMAP" id="MF_01057">
    <property type="entry name" value="tRNA_methyltr_TrmB"/>
    <property type="match status" value="1"/>
</dbReference>
<dbReference type="PROSITE" id="PS51625">
    <property type="entry name" value="SAM_MT_TRMB"/>
    <property type="match status" value="1"/>
</dbReference>
<keyword evidence="4 7" id="KW-0808">Transferase</keyword>
<evidence type="ECO:0000256" key="6">
    <source>
        <dbReference type="ARBA" id="ARBA00022694"/>
    </source>
</evidence>
<evidence type="ECO:0000256" key="2">
    <source>
        <dbReference type="ARBA" id="ARBA00003015"/>
    </source>
</evidence>
<dbReference type="PANTHER" id="PTHR23417">
    <property type="entry name" value="3-DEOXY-D-MANNO-OCTULOSONIC-ACID TRANSFERASE/TRNA GUANINE-N 7 - -METHYLTRANSFERASE"/>
    <property type="match status" value="1"/>
</dbReference>
<feature type="binding site" evidence="7">
    <location>
        <position position="54"/>
    </location>
    <ligand>
        <name>S-adenosyl-L-methionine</name>
        <dbReference type="ChEBI" id="CHEBI:59789"/>
    </ligand>
</feature>
<dbReference type="Gene3D" id="3.40.50.150">
    <property type="entry name" value="Vaccinia Virus protein VP39"/>
    <property type="match status" value="1"/>
</dbReference>
<dbReference type="HOGENOM" id="CLU_050910_2_0_0"/>
<dbReference type="EMBL" id="FR872582">
    <property type="protein sequence ID" value="CCB89149.1"/>
    <property type="molecule type" value="Genomic_DNA"/>
</dbReference>
<dbReference type="UniPathway" id="UPA00989"/>
<evidence type="ECO:0000313" key="8">
    <source>
        <dbReference type="EMBL" id="CCB89149.1"/>
    </source>
</evidence>
<dbReference type="Proteomes" id="UP000000496">
    <property type="component" value="Chromosome gsn.131"/>
</dbReference>
<evidence type="ECO:0000256" key="3">
    <source>
        <dbReference type="ARBA" id="ARBA00022603"/>
    </source>
</evidence>
<evidence type="ECO:0000256" key="1">
    <source>
        <dbReference type="ARBA" id="ARBA00000142"/>
    </source>
</evidence>
<keyword evidence="9" id="KW-1185">Reference proteome</keyword>
<accession>F8L8L3</accession>
<dbReference type="InterPro" id="IPR055361">
    <property type="entry name" value="tRNA_methyltr_TrmB_bact"/>
</dbReference>
<dbReference type="InterPro" id="IPR003358">
    <property type="entry name" value="tRNA_(Gua-N-7)_MeTrfase_Trmb"/>
</dbReference>